<comment type="caution">
    <text evidence="1">The sequence shown here is derived from an EMBL/GenBank/DDBJ whole genome shotgun (WGS) entry which is preliminary data.</text>
</comment>
<gene>
    <name evidence="1" type="ORF">LCGC14_1016090</name>
</gene>
<dbReference type="EMBL" id="LAZR01004029">
    <property type="protein sequence ID" value="KKN12485.1"/>
    <property type="molecule type" value="Genomic_DNA"/>
</dbReference>
<protein>
    <recommendedName>
        <fullName evidence="2">RNA polymerase sigma factor 70 region 4 type 2 domain-containing protein</fullName>
    </recommendedName>
</protein>
<evidence type="ECO:0008006" key="2">
    <source>
        <dbReference type="Google" id="ProtNLM"/>
    </source>
</evidence>
<dbReference type="AlphaFoldDB" id="A0A0F9MYT8"/>
<sequence length="127" mass="14693">MSEDGMTEKTYSPDAIRFTKKQVIWLLRNFIQIKLGIWPASLPSGYTDPPIDRRTKHYKAWAENIISIVAYLEKKIEKVGRDGLLAVSFYTCDISIETLAKCLRVTEKDINIRLDNAIEIMTRKRKS</sequence>
<accession>A0A0F9MYT8</accession>
<organism evidence="1">
    <name type="scientific">marine sediment metagenome</name>
    <dbReference type="NCBI Taxonomy" id="412755"/>
    <lineage>
        <taxon>unclassified sequences</taxon>
        <taxon>metagenomes</taxon>
        <taxon>ecological metagenomes</taxon>
    </lineage>
</organism>
<evidence type="ECO:0000313" key="1">
    <source>
        <dbReference type="EMBL" id="KKN12485.1"/>
    </source>
</evidence>
<reference evidence="1" key="1">
    <citation type="journal article" date="2015" name="Nature">
        <title>Complex archaea that bridge the gap between prokaryotes and eukaryotes.</title>
        <authorList>
            <person name="Spang A."/>
            <person name="Saw J.H."/>
            <person name="Jorgensen S.L."/>
            <person name="Zaremba-Niedzwiedzka K."/>
            <person name="Martijn J."/>
            <person name="Lind A.E."/>
            <person name="van Eijk R."/>
            <person name="Schleper C."/>
            <person name="Guy L."/>
            <person name="Ettema T.J."/>
        </authorList>
    </citation>
    <scope>NUCLEOTIDE SEQUENCE</scope>
</reference>
<name>A0A0F9MYT8_9ZZZZ</name>
<proteinExistence type="predicted"/>